<dbReference type="Pfam" id="PF11662">
    <property type="entry name" value="DUF3263"/>
    <property type="match status" value="1"/>
</dbReference>
<evidence type="ECO:0008006" key="3">
    <source>
        <dbReference type="Google" id="ProtNLM"/>
    </source>
</evidence>
<organism evidence="1 2">
    <name type="scientific">Nesterenkonia sandarakina</name>
    <dbReference type="NCBI Taxonomy" id="272918"/>
    <lineage>
        <taxon>Bacteria</taxon>
        <taxon>Bacillati</taxon>
        <taxon>Actinomycetota</taxon>
        <taxon>Actinomycetes</taxon>
        <taxon>Micrococcales</taxon>
        <taxon>Micrococcaceae</taxon>
        <taxon>Nesterenkonia</taxon>
    </lineage>
</organism>
<keyword evidence="2" id="KW-1185">Reference proteome</keyword>
<gene>
    <name evidence="1" type="ORF">HNR11_000604</name>
</gene>
<evidence type="ECO:0000313" key="1">
    <source>
        <dbReference type="EMBL" id="NYJ16070.1"/>
    </source>
</evidence>
<proteinExistence type="predicted"/>
<dbReference type="EMBL" id="JACCFQ010000001">
    <property type="protein sequence ID" value="NYJ16070.1"/>
    <property type="molecule type" value="Genomic_DNA"/>
</dbReference>
<dbReference type="Proteomes" id="UP000560069">
    <property type="component" value="Unassembled WGS sequence"/>
</dbReference>
<sequence length="77" mass="9096">MITEPEKKMLDLERQWWKYAGAKDEAISDALQMSAVAYYQALNRLIDTEAALAHDPMLVKRLRRQRDARHRARATRR</sequence>
<comment type="caution">
    <text evidence="1">The sequence shown here is derived from an EMBL/GenBank/DDBJ whole genome shotgun (WGS) entry which is preliminary data.</text>
</comment>
<protein>
    <recommendedName>
        <fullName evidence="3">DUF3263 domain-containing protein</fullName>
    </recommendedName>
</protein>
<evidence type="ECO:0000313" key="2">
    <source>
        <dbReference type="Proteomes" id="UP000560069"/>
    </source>
</evidence>
<dbReference type="InterPro" id="IPR021678">
    <property type="entry name" value="DUF3263"/>
</dbReference>
<accession>A0A7Z0J2B9</accession>
<dbReference type="RefSeq" id="WP_179441083.1">
    <property type="nucleotide sequence ID" value="NZ_BAAALK010000010.1"/>
</dbReference>
<reference evidence="1 2" key="1">
    <citation type="submission" date="2020-07" db="EMBL/GenBank/DDBJ databases">
        <title>Sequencing the genomes of 1000 actinobacteria strains.</title>
        <authorList>
            <person name="Klenk H.-P."/>
        </authorList>
    </citation>
    <scope>NUCLEOTIDE SEQUENCE [LARGE SCALE GENOMIC DNA]</scope>
    <source>
        <strain evidence="1 2">DSM 15664</strain>
    </source>
</reference>
<name>A0A7Z0J2B9_9MICC</name>
<dbReference type="AlphaFoldDB" id="A0A7Z0J2B9"/>